<evidence type="ECO:0000256" key="1">
    <source>
        <dbReference type="SAM" id="Coils"/>
    </source>
</evidence>
<proteinExistence type="predicted"/>
<keyword evidence="1" id="KW-0175">Coiled coil</keyword>
<sequence>MKDIGELIKQAQQMKKTMKQAQKELDSTEVLGEAG</sequence>
<accession>A0A381XS03</accession>
<protein>
    <recommendedName>
        <fullName evidence="3">YbaB/EbfC family nucleoid-associated protein</fullName>
    </recommendedName>
</protein>
<organism evidence="2">
    <name type="scientific">marine metagenome</name>
    <dbReference type="NCBI Taxonomy" id="408172"/>
    <lineage>
        <taxon>unclassified sequences</taxon>
        <taxon>metagenomes</taxon>
        <taxon>ecological metagenomes</taxon>
    </lineage>
</organism>
<evidence type="ECO:0000313" key="2">
    <source>
        <dbReference type="EMBL" id="SVA66977.1"/>
    </source>
</evidence>
<dbReference type="InterPro" id="IPR036894">
    <property type="entry name" value="YbaB-like_sf"/>
</dbReference>
<feature type="coiled-coil region" evidence="1">
    <location>
        <begin position="4"/>
        <end position="31"/>
    </location>
</feature>
<feature type="non-terminal residue" evidence="2">
    <location>
        <position position="35"/>
    </location>
</feature>
<dbReference type="Gene3D" id="3.30.1310.10">
    <property type="entry name" value="Nucleoid-associated protein YbaB-like domain"/>
    <property type="match status" value="1"/>
</dbReference>
<reference evidence="2" key="1">
    <citation type="submission" date="2018-05" db="EMBL/GenBank/DDBJ databases">
        <authorList>
            <person name="Lanie J.A."/>
            <person name="Ng W.-L."/>
            <person name="Kazmierczak K.M."/>
            <person name="Andrzejewski T.M."/>
            <person name="Davidsen T.M."/>
            <person name="Wayne K.J."/>
            <person name="Tettelin H."/>
            <person name="Glass J.I."/>
            <person name="Rusch D."/>
            <person name="Podicherti R."/>
            <person name="Tsui H.-C.T."/>
            <person name="Winkler M.E."/>
        </authorList>
    </citation>
    <scope>NUCLEOTIDE SEQUENCE</scope>
</reference>
<dbReference type="AlphaFoldDB" id="A0A381XS03"/>
<name>A0A381XS03_9ZZZZ</name>
<dbReference type="EMBL" id="UINC01016005">
    <property type="protein sequence ID" value="SVA66977.1"/>
    <property type="molecule type" value="Genomic_DNA"/>
</dbReference>
<dbReference type="SUPFAM" id="SSF82607">
    <property type="entry name" value="YbaB-like"/>
    <property type="match status" value="1"/>
</dbReference>
<gene>
    <name evidence="2" type="ORF">METZ01_LOCUS119831</name>
</gene>
<evidence type="ECO:0008006" key="3">
    <source>
        <dbReference type="Google" id="ProtNLM"/>
    </source>
</evidence>